<dbReference type="Gene3D" id="3.60.15.10">
    <property type="entry name" value="Ribonuclease Z/Hydroxyacylglutathione hydrolase-like"/>
    <property type="match status" value="1"/>
</dbReference>
<feature type="signal peptide" evidence="13">
    <location>
        <begin position="1"/>
        <end position="22"/>
    </location>
</feature>
<comment type="subunit">
    <text evidence="5">Monomer.</text>
</comment>
<evidence type="ECO:0000256" key="2">
    <source>
        <dbReference type="ARBA" id="ARBA00001947"/>
    </source>
</evidence>
<keyword evidence="7" id="KW-0479">Metal-binding</keyword>
<dbReference type="PANTHER" id="PTHR42951:SF4">
    <property type="entry name" value="ACYL-COENZYME A THIOESTERASE MBLAC2"/>
    <property type="match status" value="1"/>
</dbReference>
<keyword evidence="12" id="KW-0046">Antibiotic resistance</keyword>
<name>A0AAW9RRN3_9BACT</name>
<dbReference type="GO" id="GO:0046677">
    <property type="term" value="P:response to antibiotic"/>
    <property type="evidence" value="ECO:0007669"/>
    <property type="project" value="UniProtKB-KW"/>
</dbReference>
<dbReference type="InterPro" id="IPR001018">
    <property type="entry name" value="Beta-lactamase_class-B_CS"/>
</dbReference>
<evidence type="ECO:0000256" key="1">
    <source>
        <dbReference type="ARBA" id="ARBA00001526"/>
    </source>
</evidence>
<evidence type="ECO:0000256" key="10">
    <source>
        <dbReference type="ARBA" id="ARBA00022801"/>
    </source>
</evidence>
<evidence type="ECO:0000256" key="9">
    <source>
        <dbReference type="ARBA" id="ARBA00022764"/>
    </source>
</evidence>
<comment type="subcellular location">
    <subcellularLocation>
        <location evidence="3">Periplasm</location>
    </subcellularLocation>
</comment>
<organism evidence="15 16">
    <name type="scientific">Rapidithrix thailandica</name>
    <dbReference type="NCBI Taxonomy" id="413964"/>
    <lineage>
        <taxon>Bacteria</taxon>
        <taxon>Pseudomonadati</taxon>
        <taxon>Bacteroidota</taxon>
        <taxon>Cytophagia</taxon>
        <taxon>Cytophagales</taxon>
        <taxon>Flammeovirgaceae</taxon>
        <taxon>Rapidithrix</taxon>
    </lineage>
</organism>
<dbReference type="GO" id="GO:0008800">
    <property type="term" value="F:beta-lactamase activity"/>
    <property type="evidence" value="ECO:0007669"/>
    <property type="project" value="UniProtKB-EC"/>
</dbReference>
<dbReference type="NCBIfam" id="NF033088">
    <property type="entry name" value="bla_subclass_B1"/>
    <property type="match status" value="1"/>
</dbReference>
<evidence type="ECO:0000256" key="8">
    <source>
        <dbReference type="ARBA" id="ARBA00022729"/>
    </source>
</evidence>
<comment type="cofactor">
    <cofactor evidence="2">
        <name>Zn(2+)</name>
        <dbReference type="ChEBI" id="CHEBI:29105"/>
    </cofactor>
</comment>
<dbReference type="EMBL" id="JBDKWZ010000003">
    <property type="protein sequence ID" value="MEN7547587.1"/>
    <property type="molecule type" value="Genomic_DNA"/>
</dbReference>
<dbReference type="GO" id="GO:0008270">
    <property type="term" value="F:zinc ion binding"/>
    <property type="evidence" value="ECO:0007669"/>
    <property type="project" value="InterPro"/>
</dbReference>
<dbReference type="EC" id="3.5.2.6" evidence="6"/>
<proteinExistence type="inferred from homology"/>
<evidence type="ECO:0000256" key="6">
    <source>
        <dbReference type="ARBA" id="ARBA00012865"/>
    </source>
</evidence>
<protein>
    <recommendedName>
        <fullName evidence="6">beta-lactamase</fullName>
        <ecNumber evidence="6">3.5.2.6</ecNumber>
    </recommendedName>
</protein>
<dbReference type="InterPro" id="IPR001279">
    <property type="entry name" value="Metallo-B-lactamas"/>
</dbReference>
<keyword evidence="9" id="KW-0574">Periplasm</keyword>
<evidence type="ECO:0000259" key="14">
    <source>
        <dbReference type="SMART" id="SM00849"/>
    </source>
</evidence>
<dbReference type="AlphaFoldDB" id="A0AAW9RRN3"/>
<dbReference type="SMART" id="SM00849">
    <property type="entry name" value="Lactamase_B"/>
    <property type="match status" value="1"/>
</dbReference>
<dbReference type="Pfam" id="PF00753">
    <property type="entry name" value="Lactamase_B"/>
    <property type="match status" value="1"/>
</dbReference>
<accession>A0AAW9RRN3</accession>
<gene>
    <name evidence="15" type="primary">bla</name>
    <name evidence="15" type="ORF">AAG747_06700</name>
</gene>
<comment type="caution">
    <text evidence="15">The sequence shown here is derived from an EMBL/GenBank/DDBJ whole genome shotgun (WGS) entry which is preliminary data.</text>
</comment>
<dbReference type="Proteomes" id="UP001403385">
    <property type="component" value="Unassembled WGS sequence"/>
</dbReference>
<dbReference type="SUPFAM" id="SSF56281">
    <property type="entry name" value="Metallo-hydrolase/oxidoreductase"/>
    <property type="match status" value="1"/>
</dbReference>
<feature type="chain" id="PRO_5043320255" description="beta-lactamase" evidence="13">
    <location>
        <begin position="23"/>
        <end position="245"/>
    </location>
</feature>
<dbReference type="InterPro" id="IPR050855">
    <property type="entry name" value="NDM-1-like"/>
</dbReference>
<evidence type="ECO:0000256" key="12">
    <source>
        <dbReference type="ARBA" id="ARBA00023251"/>
    </source>
</evidence>
<feature type="domain" description="Metallo-beta-lactamase" evidence="14">
    <location>
        <begin position="59"/>
        <end position="228"/>
    </location>
</feature>
<comment type="similarity">
    <text evidence="4">Belongs to the metallo-beta-lactamase superfamily. Class-B beta-lactamase family.</text>
</comment>
<keyword evidence="16" id="KW-1185">Reference proteome</keyword>
<evidence type="ECO:0000256" key="13">
    <source>
        <dbReference type="SAM" id="SignalP"/>
    </source>
</evidence>
<evidence type="ECO:0000313" key="15">
    <source>
        <dbReference type="EMBL" id="MEN7547587.1"/>
    </source>
</evidence>
<evidence type="ECO:0000313" key="16">
    <source>
        <dbReference type="Proteomes" id="UP001403385"/>
    </source>
</evidence>
<dbReference type="RefSeq" id="WP_346820374.1">
    <property type="nucleotide sequence ID" value="NZ_JBDKWZ010000003.1"/>
</dbReference>
<keyword evidence="8 13" id="KW-0732">Signal</keyword>
<dbReference type="GO" id="GO:0017001">
    <property type="term" value="P:antibiotic catabolic process"/>
    <property type="evidence" value="ECO:0007669"/>
    <property type="project" value="InterPro"/>
</dbReference>
<evidence type="ECO:0000256" key="7">
    <source>
        <dbReference type="ARBA" id="ARBA00022723"/>
    </source>
</evidence>
<dbReference type="PROSITE" id="PS51257">
    <property type="entry name" value="PROKAR_LIPOPROTEIN"/>
    <property type="match status" value="1"/>
</dbReference>
<dbReference type="PANTHER" id="PTHR42951">
    <property type="entry name" value="METALLO-BETA-LACTAMASE DOMAIN-CONTAINING"/>
    <property type="match status" value="1"/>
</dbReference>
<evidence type="ECO:0000256" key="11">
    <source>
        <dbReference type="ARBA" id="ARBA00022833"/>
    </source>
</evidence>
<dbReference type="GO" id="GO:0042597">
    <property type="term" value="C:periplasmic space"/>
    <property type="evidence" value="ECO:0007669"/>
    <property type="project" value="UniProtKB-SubCell"/>
</dbReference>
<dbReference type="PROSITE" id="PS00744">
    <property type="entry name" value="BETA_LACTAMASE_B_2"/>
    <property type="match status" value="1"/>
</dbReference>
<reference evidence="15 16" key="1">
    <citation type="submission" date="2024-04" db="EMBL/GenBank/DDBJ databases">
        <title>Novel genus in family Flammeovirgaceae.</title>
        <authorList>
            <person name="Nguyen T.H."/>
            <person name="Vuong T.Q."/>
            <person name="Le H."/>
            <person name="Kim S.-G."/>
        </authorList>
    </citation>
    <scope>NUCLEOTIDE SEQUENCE [LARGE SCALE GENOMIC DNA]</scope>
    <source>
        <strain evidence="15 16">JCM 23209</strain>
    </source>
</reference>
<dbReference type="InterPro" id="IPR058199">
    <property type="entry name" value="BlaB//VIM/IMP-1"/>
</dbReference>
<keyword evidence="11" id="KW-0862">Zinc</keyword>
<evidence type="ECO:0000256" key="3">
    <source>
        <dbReference type="ARBA" id="ARBA00004418"/>
    </source>
</evidence>
<evidence type="ECO:0000256" key="4">
    <source>
        <dbReference type="ARBA" id="ARBA00005250"/>
    </source>
</evidence>
<dbReference type="InterPro" id="IPR036866">
    <property type="entry name" value="RibonucZ/Hydroxyglut_hydro"/>
</dbReference>
<keyword evidence="10 15" id="KW-0378">Hydrolase</keyword>
<comment type="catalytic activity">
    <reaction evidence="1">
        <text>a beta-lactam + H2O = a substituted beta-amino acid</text>
        <dbReference type="Rhea" id="RHEA:20401"/>
        <dbReference type="ChEBI" id="CHEBI:15377"/>
        <dbReference type="ChEBI" id="CHEBI:35627"/>
        <dbReference type="ChEBI" id="CHEBI:140347"/>
        <dbReference type="EC" id="3.5.2.6"/>
    </reaction>
</comment>
<dbReference type="CDD" id="cd16302">
    <property type="entry name" value="CcrA-like_MBL-B1"/>
    <property type="match status" value="1"/>
</dbReference>
<sequence>MKTTTLLFLAVCLFWVACTAEKKEENKNYPSDSLIIKPLSENVFVHTTYLAIPGYGNFPCNGLIVKDQGEAVIFDTPSTDSVSVELIEWVEKELDCKIKAVVATHFHDDCLGGLNAFHERNIESYANNPTITFAGQEGNPIPQKGFDGVLEIMVGSKKIVNTFFGEGHTKDNVVTYVPGEQVLFGGCLIKEMNAGKGNLNDANTADWPVTVQKVKEAYPEIQYVVPGHGEVGGPELFDYTIKLFQ</sequence>
<evidence type="ECO:0000256" key="5">
    <source>
        <dbReference type="ARBA" id="ARBA00011245"/>
    </source>
</evidence>